<evidence type="ECO:0000256" key="2">
    <source>
        <dbReference type="ARBA" id="ARBA00022555"/>
    </source>
</evidence>
<dbReference type="Pfam" id="PF01195">
    <property type="entry name" value="Pept_tRNA_hydro"/>
    <property type="match status" value="1"/>
</dbReference>
<dbReference type="CDD" id="cd00462">
    <property type="entry name" value="PTH"/>
    <property type="match status" value="1"/>
</dbReference>
<evidence type="ECO:0000256" key="8">
    <source>
        <dbReference type="RuleBase" id="RU004320"/>
    </source>
</evidence>
<evidence type="ECO:0000256" key="5">
    <source>
        <dbReference type="ARBA" id="ARBA00038063"/>
    </source>
</evidence>
<keyword evidence="2" id="KW-0820">tRNA-binding</keyword>
<dbReference type="Proteomes" id="UP000230673">
    <property type="component" value="Unassembled WGS sequence"/>
</dbReference>
<evidence type="ECO:0000256" key="4">
    <source>
        <dbReference type="ARBA" id="ARBA00022884"/>
    </source>
</evidence>
<evidence type="ECO:0000313" key="10">
    <source>
        <dbReference type="Proteomes" id="UP000230673"/>
    </source>
</evidence>
<dbReference type="Gene3D" id="3.40.50.1470">
    <property type="entry name" value="Peptidyl-tRNA hydrolase"/>
    <property type="match status" value="1"/>
</dbReference>
<keyword evidence="4" id="KW-0694">RNA-binding</keyword>
<comment type="similarity">
    <text evidence="5 8">Belongs to the PTH family.</text>
</comment>
<dbReference type="AlphaFoldDB" id="A0A2M7BVZ7"/>
<organism evidence="9 10">
    <name type="scientific">Candidatus Roizmanbacteria bacterium CG03_land_8_20_14_0_80_35_26</name>
    <dbReference type="NCBI Taxonomy" id="1974845"/>
    <lineage>
        <taxon>Bacteria</taxon>
        <taxon>Candidatus Roizmaniibacteriota</taxon>
    </lineage>
</organism>
<dbReference type="SUPFAM" id="SSF53178">
    <property type="entry name" value="Peptidyl-tRNA hydrolase-like"/>
    <property type="match status" value="1"/>
</dbReference>
<dbReference type="NCBIfam" id="TIGR00447">
    <property type="entry name" value="pth"/>
    <property type="match status" value="1"/>
</dbReference>
<sequence>MRNIIYHKFSILNTIKIIVGLGNPGKKYQNNRHNVGHMFVDYCLLLFTPRSLKGEVGSSRASEASRGIFIKTDCFMNQSGMFVKKLIENCLPAGKAGKLKIENLIIVHDDLDIPLGKFHIQQGVGPQLHNGLESIEQHLKTKDFLRIRIGVDARVSNKWTCPERSRRVDGESYVLKNFLAEEKTRLEKEIFPKLFTQLQTLCYISKNISP</sequence>
<keyword evidence="3 7" id="KW-0378">Hydrolase</keyword>
<dbReference type="GO" id="GO:0004045">
    <property type="term" value="F:peptidyl-tRNA hydrolase activity"/>
    <property type="evidence" value="ECO:0007669"/>
    <property type="project" value="UniProtKB-EC"/>
</dbReference>
<dbReference type="PANTHER" id="PTHR17224:SF1">
    <property type="entry name" value="PEPTIDYL-TRNA HYDROLASE"/>
    <property type="match status" value="1"/>
</dbReference>
<evidence type="ECO:0000256" key="6">
    <source>
        <dbReference type="ARBA" id="ARBA00050038"/>
    </source>
</evidence>
<dbReference type="InterPro" id="IPR001328">
    <property type="entry name" value="Pept_tRNA_hydro"/>
</dbReference>
<name>A0A2M7BVZ7_9BACT</name>
<dbReference type="InterPro" id="IPR018171">
    <property type="entry name" value="Pept_tRNA_hydro_CS"/>
</dbReference>
<dbReference type="EC" id="3.1.1.29" evidence="1 7"/>
<dbReference type="EMBL" id="PEUY01000062">
    <property type="protein sequence ID" value="PIV10695.1"/>
    <property type="molecule type" value="Genomic_DNA"/>
</dbReference>
<evidence type="ECO:0000256" key="1">
    <source>
        <dbReference type="ARBA" id="ARBA00013260"/>
    </source>
</evidence>
<dbReference type="GO" id="GO:0000049">
    <property type="term" value="F:tRNA binding"/>
    <property type="evidence" value="ECO:0007669"/>
    <property type="project" value="UniProtKB-KW"/>
</dbReference>
<evidence type="ECO:0000256" key="3">
    <source>
        <dbReference type="ARBA" id="ARBA00022801"/>
    </source>
</evidence>
<dbReference type="PANTHER" id="PTHR17224">
    <property type="entry name" value="PEPTIDYL-TRNA HYDROLASE"/>
    <property type="match status" value="1"/>
</dbReference>
<proteinExistence type="inferred from homology"/>
<accession>A0A2M7BVZ7</accession>
<gene>
    <name evidence="9" type="ORF">COS50_04125</name>
</gene>
<evidence type="ECO:0000256" key="7">
    <source>
        <dbReference type="RuleBase" id="RU000673"/>
    </source>
</evidence>
<protein>
    <recommendedName>
        <fullName evidence="6 7">Peptidyl-tRNA hydrolase</fullName>
        <ecNumber evidence="1 7">3.1.1.29</ecNumber>
    </recommendedName>
</protein>
<comment type="catalytic activity">
    <reaction evidence="7">
        <text>an N-acyl-L-alpha-aminoacyl-tRNA + H2O = an N-acyl-L-amino acid + a tRNA + H(+)</text>
        <dbReference type="Rhea" id="RHEA:54448"/>
        <dbReference type="Rhea" id="RHEA-COMP:10123"/>
        <dbReference type="Rhea" id="RHEA-COMP:13883"/>
        <dbReference type="ChEBI" id="CHEBI:15377"/>
        <dbReference type="ChEBI" id="CHEBI:15378"/>
        <dbReference type="ChEBI" id="CHEBI:59874"/>
        <dbReference type="ChEBI" id="CHEBI:78442"/>
        <dbReference type="ChEBI" id="CHEBI:138191"/>
        <dbReference type="EC" id="3.1.1.29"/>
    </reaction>
</comment>
<dbReference type="PROSITE" id="PS01195">
    <property type="entry name" value="PEPT_TRNA_HYDROL_1"/>
    <property type="match status" value="1"/>
</dbReference>
<comment type="caution">
    <text evidence="9">The sequence shown here is derived from an EMBL/GenBank/DDBJ whole genome shotgun (WGS) entry which is preliminary data.</text>
</comment>
<reference evidence="10" key="1">
    <citation type="submission" date="2017-09" db="EMBL/GenBank/DDBJ databases">
        <title>Depth-based differentiation of microbial function through sediment-hosted aquifers and enrichment of novel symbionts in the deep terrestrial subsurface.</title>
        <authorList>
            <person name="Probst A.J."/>
            <person name="Ladd B."/>
            <person name="Jarett J.K."/>
            <person name="Geller-Mcgrath D.E."/>
            <person name="Sieber C.M.K."/>
            <person name="Emerson J.B."/>
            <person name="Anantharaman K."/>
            <person name="Thomas B.C."/>
            <person name="Malmstrom R."/>
            <person name="Stieglmeier M."/>
            <person name="Klingl A."/>
            <person name="Woyke T."/>
            <person name="Ryan C.M."/>
            <person name="Banfield J.F."/>
        </authorList>
    </citation>
    <scope>NUCLEOTIDE SEQUENCE [LARGE SCALE GENOMIC DNA]</scope>
</reference>
<evidence type="ECO:0000313" key="9">
    <source>
        <dbReference type="EMBL" id="PIV10695.1"/>
    </source>
</evidence>
<dbReference type="InterPro" id="IPR036416">
    <property type="entry name" value="Pept_tRNA_hydro_sf"/>
</dbReference>